<gene>
    <name evidence="2" type="ORF">PXEA_LOCUS14208</name>
</gene>
<feature type="compositionally biased region" description="Basic and acidic residues" evidence="1">
    <location>
        <begin position="59"/>
        <end position="80"/>
    </location>
</feature>
<feature type="region of interest" description="Disordered" evidence="1">
    <location>
        <begin position="274"/>
        <end position="342"/>
    </location>
</feature>
<organism evidence="2 3">
    <name type="scientific">Protopolystoma xenopodis</name>
    <dbReference type="NCBI Taxonomy" id="117903"/>
    <lineage>
        <taxon>Eukaryota</taxon>
        <taxon>Metazoa</taxon>
        <taxon>Spiralia</taxon>
        <taxon>Lophotrochozoa</taxon>
        <taxon>Platyhelminthes</taxon>
        <taxon>Monogenea</taxon>
        <taxon>Polyopisthocotylea</taxon>
        <taxon>Polystomatidea</taxon>
        <taxon>Polystomatidae</taxon>
        <taxon>Protopolystoma</taxon>
    </lineage>
</organism>
<proteinExistence type="predicted"/>
<dbReference type="EMBL" id="CAAALY010047930">
    <property type="protein sequence ID" value="VEL20768.1"/>
    <property type="molecule type" value="Genomic_DNA"/>
</dbReference>
<feature type="non-terminal residue" evidence="2">
    <location>
        <position position="374"/>
    </location>
</feature>
<reference evidence="2" key="1">
    <citation type="submission" date="2018-11" db="EMBL/GenBank/DDBJ databases">
        <authorList>
            <consortium name="Pathogen Informatics"/>
        </authorList>
    </citation>
    <scope>NUCLEOTIDE SEQUENCE</scope>
</reference>
<feature type="region of interest" description="Disordered" evidence="1">
    <location>
        <begin position="1"/>
        <end position="106"/>
    </location>
</feature>
<name>A0A3S5AHZ6_9PLAT</name>
<evidence type="ECO:0000313" key="3">
    <source>
        <dbReference type="Proteomes" id="UP000784294"/>
    </source>
</evidence>
<feature type="compositionally biased region" description="Polar residues" evidence="1">
    <location>
        <begin position="23"/>
        <end position="33"/>
    </location>
</feature>
<evidence type="ECO:0000313" key="2">
    <source>
        <dbReference type="EMBL" id="VEL20768.1"/>
    </source>
</evidence>
<feature type="region of interest" description="Disordered" evidence="1">
    <location>
        <begin position="125"/>
        <end position="144"/>
    </location>
</feature>
<dbReference type="AlphaFoldDB" id="A0A3S5AHZ6"/>
<evidence type="ECO:0000256" key="1">
    <source>
        <dbReference type="SAM" id="MobiDB-lite"/>
    </source>
</evidence>
<sequence length="374" mass="41830">MTTGGLDGSEANSTAPLLLDQSARPQSSGQWSFETEGLELAKSALPVSSSPPRVWTQKLENRPHAQDRDLSTSRSAKLESTDETADDPVVCSDAIGESEDADEQSRCWGTYSRRPLASMRLATDSESIGTSDPSPKLMGKFGPISTEDRLVGIPAFERREEDEEEEGGRRQADEVVPPERLAPGHVWISAAIVANLAREHEETVQAARQSLADRNHTQIDSDHDKDRLRVQQERAKQQKLWSLTKLMRTLMGERLLRDQPPPLEEALLWPSRGWRSEPDETGWSPPTEAEDEVTTLPRDRSRLGVASSSVLQDDYSNEAGLEDEPTDRGASRHKVARHVVREDRPSDRRVVLDWPRVSVPEEDGRFQELLRGHI</sequence>
<keyword evidence="3" id="KW-1185">Reference proteome</keyword>
<protein>
    <submittedName>
        <fullName evidence="2">Uncharacterized protein</fullName>
    </submittedName>
</protein>
<feature type="region of interest" description="Disordered" evidence="1">
    <location>
        <begin position="207"/>
        <end position="226"/>
    </location>
</feature>
<comment type="caution">
    <text evidence="2">The sequence shown here is derived from an EMBL/GenBank/DDBJ whole genome shotgun (WGS) entry which is preliminary data.</text>
</comment>
<accession>A0A3S5AHZ6</accession>
<dbReference type="Proteomes" id="UP000784294">
    <property type="component" value="Unassembled WGS sequence"/>
</dbReference>
<feature type="compositionally biased region" description="Basic and acidic residues" evidence="1">
    <location>
        <begin position="211"/>
        <end position="226"/>
    </location>
</feature>